<accession>A0A4Q0ST09</accession>
<proteinExistence type="predicted"/>
<gene>
    <name evidence="1" type="ORF">XH94_00080</name>
</gene>
<evidence type="ECO:0000313" key="2">
    <source>
        <dbReference type="Proteomes" id="UP000290565"/>
    </source>
</evidence>
<comment type="caution">
    <text evidence="1">The sequence shown here is derived from an EMBL/GenBank/DDBJ whole genome shotgun (WGS) entry which is preliminary data.</text>
</comment>
<protein>
    <submittedName>
        <fullName evidence="1">Uncharacterized protein</fullName>
    </submittedName>
</protein>
<evidence type="ECO:0000313" key="1">
    <source>
        <dbReference type="EMBL" id="RXH42732.1"/>
    </source>
</evidence>
<reference evidence="1 2" key="1">
    <citation type="submission" date="2015-04" db="EMBL/GenBank/DDBJ databases">
        <title>Comparative genomics of rhizobia nodulating Arachis hypogaea in China.</title>
        <authorList>
            <person name="Li Y."/>
        </authorList>
    </citation>
    <scope>NUCLEOTIDE SEQUENCE [LARGE SCALE GENOMIC DNA]</scope>
    <source>
        <strain evidence="1 2">CCBAU 51787</strain>
    </source>
</reference>
<sequence length="311" mass="35486">MAETAKSLLESSWKATRVRKPKRGVVAILAGHSILLNGKLTSVAFQNHLELYDEFVAWLADLSTVLLSNEGDLRREDFAYAHLASALCSLALSIRHQACLGHDVAAKILARSLAEYSDVLALLIVRPDLRAEFQEEEEPEKFWRSHVQRGKARKAIFSALPLKEHAQTWWAEYETFRREEGRFLSSSVHPSYVSAAMIMLAVDHEKEPWPGFLGRVSDASVRTLIYAMQCLSLIVFLSRLPFGDEKFQFSAGLQFDPKSKLHRQIEARRYVLVRILRFLGMRRSEKGVFKLKEPAALKKWALEELRNKLHG</sequence>
<dbReference type="AlphaFoldDB" id="A0A4Q0ST09"/>
<organism evidence="1 2">
    <name type="scientific">Bradyrhizobium zhanjiangense</name>
    <dbReference type="NCBI Taxonomy" id="1325107"/>
    <lineage>
        <taxon>Bacteria</taxon>
        <taxon>Pseudomonadati</taxon>
        <taxon>Pseudomonadota</taxon>
        <taxon>Alphaproteobacteria</taxon>
        <taxon>Hyphomicrobiales</taxon>
        <taxon>Nitrobacteraceae</taxon>
        <taxon>Bradyrhizobium</taxon>
    </lineage>
</organism>
<dbReference type="EMBL" id="LBJM01000001">
    <property type="protein sequence ID" value="RXH42732.1"/>
    <property type="molecule type" value="Genomic_DNA"/>
</dbReference>
<name>A0A4Q0ST09_9BRAD</name>
<dbReference type="Proteomes" id="UP000290565">
    <property type="component" value="Unassembled WGS sequence"/>
</dbReference>